<keyword evidence="2" id="KW-1185">Reference proteome</keyword>
<organism evidence="1 2">
    <name type="scientific">Microbotryum silenes-dioicae</name>
    <dbReference type="NCBI Taxonomy" id="796604"/>
    <lineage>
        <taxon>Eukaryota</taxon>
        <taxon>Fungi</taxon>
        <taxon>Dikarya</taxon>
        <taxon>Basidiomycota</taxon>
        <taxon>Pucciniomycotina</taxon>
        <taxon>Microbotryomycetes</taxon>
        <taxon>Microbotryales</taxon>
        <taxon>Microbotryaceae</taxon>
        <taxon>Microbotryum</taxon>
    </lineage>
</organism>
<evidence type="ECO:0000313" key="1">
    <source>
        <dbReference type="EMBL" id="SGZ27717.1"/>
    </source>
</evidence>
<evidence type="ECO:0000313" key="2">
    <source>
        <dbReference type="Proteomes" id="UP000249464"/>
    </source>
</evidence>
<sequence>MTAKTDFLFPSPTVDLSMTPHMISEFCTTRYPSLGDMSGISPARGFTKVLFLHSRLTNTFELLLGRMSTLNTCFPVHKRCGLMIVGGGKSMCKSASWRYEQICTNSCRLKNVSRRVMRKQPVMKSCVAAMMGSPLRGVTRLRLMFINWNASVRASSVCGTCKFISSPSKSAL</sequence>
<gene>
    <name evidence="1" type="primary">BQ5605_C026g10170</name>
    <name evidence="1" type="ORF">BQ5605_C026G10170</name>
</gene>
<reference evidence="1 2" key="1">
    <citation type="submission" date="2016-11" db="EMBL/GenBank/DDBJ databases">
        <authorList>
            <person name="Jaros S."/>
            <person name="Januszkiewicz K."/>
            <person name="Wedrychowicz H."/>
        </authorList>
    </citation>
    <scope>NUCLEOTIDE SEQUENCE [LARGE SCALE GENOMIC DNA]</scope>
</reference>
<name>A0A2X0MMR7_9BASI</name>
<dbReference type="Proteomes" id="UP000249464">
    <property type="component" value="Unassembled WGS sequence"/>
</dbReference>
<proteinExistence type="predicted"/>
<dbReference type="AlphaFoldDB" id="A0A2X0MMR7"/>
<protein>
    <submittedName>
        <fullName evidence="1">BQ5605_C026g10170 protein</fullName>
    </submittedName>
</protein>
<accession>A0A2X0MMR7</accession>
<dbReference type="EMBL" id="FQNC01000088">
    <property type="protein sequence ID" value="SGZ27717.1"/>
    <property type="molecule type" value="Genomic_DNA"/>
</dbReference>